<dbReference type="PROSITE" id="PS50801">
    <property type="entry name" value="STAS"/>
    <property type="match status" value="1"/>
</dbReference>
<keyword evidence="3 5" id="KW-1133">Transmembrane helix</keyword>
<evidence type="ECO:0000313" key="7">
    <source>
        <dbReference type="EMBL" id="NDV88706.1"/>
    </source>
</evidence>
<dbReference type="Pfam" id="PF01740">
    <property type="entry name" value="STAS"/>
    <property type="match status" value="1"/>
</dbReference>
<dbReference type="InterPro" id="IPR036513">
    <property type="entry name" value="STAS_dom_sf"/>
</dbReference>
<dbReference type="SUPFAM" id="SSF52091">
    <property type="entry name" value="SpoIIaa-like"/>
    <property type="match status" value="1"/>
</dbReference>
<comment type="subcellular location">
    <subcellularLocation>
        <location evidence="1">Membrane</location>
        <topology evidence="1">Multi-pass membrane protein</topology>
    </subcellularLocation>
</comment>
<feature type="transmembrane region" description="Helical" evidence="5">
    <location>
        <begin position="80"/>
        <end position="111"/>
    </location>
</feature>
<dbReference type="Proteomes" id="UP000476332">
    <property type="component" value="Unassembled WGS sequence"/>
</dbReference>
<evidence type="ECO:0000256" key="3">
    <source>
        <dbReference type="ARBA" id="ARBA00022989"/>
    </source>
</evidence>
<feature type="transmembrane region" description="Helical" evidence="5">
    <location>
        <begin position="123"/>
        <end position="144"/>
    </location>
</feature>
<comment type="caution">
    <text evidence="7">The sequence shown here is derived from an EMBL/GenBank/DDBJ whole genome shotgun (WGS) entry which is preliminary data.</text>
</comment>
<feature type="transmembrane region" description="Helical" evidence="5">
    <location>
        <begin position="247"/>
        <end position="272"/>
    </location>
</feature>
<dbReference type="CDD" id="cd07042">
    <property type="entry name" value="STAS_SulP_like_sulfate_transporter"/>
    <property type="match status" value="1"/>
</dbReference>
<sequence length="565" mass="58044">MEMFTPKIVTTLREGYDLSAFKADAVAGLTVAIVALPLSMAIAIASGVSPDRGLTTAIVGGFLVSLFGGSRFQIGGPAGAFILLVAATVAAHGIEGLIVATFLSGLMLAALGALRLGTFIKYIPYPVTVGFTAGIAVVIAATQLKEFFGLTLAGAEPGELVEKLGALAAAAPTLDPSTLAIAFTTLALIVLVRHFRPHWPSLLIAVAAGSIAATVAGLDIATIGSRFGGIPSSLPMPHLPVFSWDLVVAVLPAAVSFALLGAIESLLSAVVADSMSGRRHRSNCELVAQGIANVGASLFGGFCVTGTIARTATNVRAGGRSPVAGMLHAVFLLVFVLVAAPLAAYVPLAALAAVLLFVAWNMAERHEVFSLLRSSRGDAVVLTTTFLLVIFRDLTTGIVVGFSLGALLFLHRMAGAVTVEGAHAPLVEADRADGDRDLGERPFDETLVRDPDIFVCRISGAFFFAAAGSVGAVLDRIAERPRAFVLDVAEVPLLDSSAAATIVAFARKARRDGALLLIAGASEAAQRLLDVQQGKSAPPLRFTATVAEAVAAARAELDAAPASQA</sequence>
<feature type="transmembrane region" description="Helical" evidence="5">
    <location>
        <begin position="380"/>
        <end position="410"/>
    </location>
</feature>
<feature type="transmembrane region" description="Helical" evidence="5">
    <location>
        <begin position="25"/>
        <end position="46"/>
    </location>
</feature>
<feature type="transmembrane region" description="Helical" evidence="5">
    <location>
        <begin position="53"/>
        <end position="74"/>
    </location>
</feature>
<evidence type="ECO:0000256" key="4">
    <source>
        <dbReference type="ARBA" id="ARBA00023136"/>
    </source>
</evidence>
<evidence type="ECO:0000256" key="2">
    <source>
        <dbReference type="ARBA" id="ARBA00022692"/>
    </source>
</evidence>
<dbReference type="RefSeq" id="WP_163045558.1">
    <property type="nucleotide sequence ID" value="NZ_JAAAMJ010000019.1"/>
</dbReference>
<dbReference type="GO" id="GO:0055085">
    <property type="term" value="P:transmembrane transport"/>
    <property type="evidence" value="ECO:0007669"/>
    <property type="project" value="InterPro"/>
</dbReference>
<feature type="transmembrane region" description="Helical" evidence="5">
    <location>
        <begin position="330"/>
        <end position="360"/>
    </location>
</feature>
<keyword evidence="8" id="KW-1185">Reference proteome</keyword>
<dbReference type="AlphaFoldDB" id="A0A6L9MM41"/>
<dbReference type="InterPro" id="IPR002645">
    <property type="entry name" value="STAS_dom"/>
</dbReference>
<keyword evidence="4 5" id="KW-0472">Membrane</keyword>
<dbReference type="Gene3D" id="3.30.750.24">
    <property type="entry name" value="STAS domain"/>
    <property type="match status" value="1"/>
</dbReference>
<gene>
    <name evidence="7" type="ORF">GTW51_18565</name>
</gene>
<dbReference type="PANTHER" id="PTHR11814">
    <property type="entry name" value="SULFATE TRANSPORTER"/>
    <property type="match status" value="1"/>
</dbReference>
<evidence type="ECO:0000313" key="8">
    <source>
        <dbReference type="Proteomes" id="UP000476332"/>
    </source>
</evidence>
<proteinExistence type="predicted"/>
<reference evidence="7 8" key="1">
    <citation type="submission" date="2020-01" db="EMBL/GenBank/DDBJ databases">
        <title>Genomes of bacteria type strains.</title>
        <authorList>
            <person name="Chen J."/>
            <person name="Zhu S."/>
            <person name="Chen J."/>
        </authorList>
    </citation>
    <scope>NUCLEOTIDE SEQUENCE [LARGE SCALE GENOMIC DNA]</scope>
    <source>
        <strain evidence="7 8">KCTC 52919</strain>
    </source>
</reference>
<feature type="transmembrane region" description="Helical" evidence="5">
    <location>
        <begin position="164"/>
        <end position="190"/>
    </location>
</feature>
<dbReference type="GO" id="GO:0016020">
    <property type="term" value="C:membrane"/>
    <property type="evidence" value="ECO:0007669"/>
    <property type="project" value="UniProtKB-SubCell"/>
</dbReference>
<name>A0A6L9MM41_9HYPH</name>
<evidence type="ECO:0000256" key="5">
    <source>
        <dbReference type="SAM" id="Phobius"/>
    </source>
</evidence>
<accession>A0A6L9MM41</accession>
<evidence type="ECO:0000259" key="6">
    <source>
        <dbReference type="PROSITE" id="PS50801"/>
    </source>
</evidence>
<keyword evidence="2 5" id="KW-0812">Transmembrane</keyword>
<dbReference type="EMBL" id="JAAAMJ010000019">
    <property type="protein sequence ID" value="NDV88706.1"/>
    <property type="molecule type" value="Genomic_DNA"/>
</dbReference>
<dbReference type="InterPro" id="IPR001902">
    <property type="entry name" value="SLC26A/SulP_fam"/>
</dbReference>
<dbReference type="InterPro" id="IPR011547">
    <property type="entry name" value="SLC26A/SulP_dom"/>
</dbReference>
<feature type="transmembrane region" description="Helical" evidence="5">
    <location>
        <begin position="202"/>
        <end position="227"/>
    </location>
</feature>
<feature type="domain" description="STAS" evidence="6">
    <location>
        <begin position="443"/>
        <end position="553"/>
    </location>
</feature>
<evidence type="ECO:0000256" key="1">
    <source>
        <dbReference type="ARBA" id="ARBA00004141"/>
    </source>
</evidence>
<organism evidence="7 8">
    <name type="scientific">Aurantimonas aggregata</name>
    <dbReference type="NCBI Taxonomy" id="2047720"/>
    <lineage>
        <taxon>Bacteria</taxon>
        <taxon>Pseudomonadati</taxon>
        <taxon>Pseudomonadota</taxon>
        <taxon>Alphaproteobacteria</taxon>
        <taxon>Hyphomicrobiales</taxon>
        <taxon>Aurantimonadaceae</taxon>
        <taxon>Aurantimonas</taxon>
    </lineage>
</organism>
<dbReference type="Pfam" id="PF00916">
    <property type="entry name" value="Sulfate_transp"/>
    <property type="match status" value="1"/>
</dbReference>
<protein>
    <submittedName>
        <fullName evidence="7">STAS domain-containing protein</fullName>
    </submittedName>
</protein>